<keyword evidence="3" id="KW-1185">Reference proteome</keyword>
<name>A0ABY8UNZ6_TETOB</name>
<keyword evidence="1" id="KW-0853">WD repeat</keyword>
<sequence length="136" mass="13810">MLVQANSCRILYASLPRQGTNASDVFLFGSHSARVTCITTNGNIALSGCSEGSLRLWRMADGQLADAAVAEQAGTAVTAVECVGPLVVAAAPGPRVPDGGGVLPGPNVGAPWRGLGGARQEDAAAGSWELPRCCTF</sequence>
<evidence type="ECO:0000313" key="2">
    <source>
        <dbReference type="EMBL" id="WIA21348.1"/>
    </source>
</evidence>
<dbReference type="Proteomes" id="UP001244341">
    <property type="component" value="Chromosome 13b"/>
</dbReference>
<dbReference type="InterPro" id="IPR015943">
    <property type="entry name" value="WD40/YVTN_repeat-like_dom_sf"/>
</dbReference>
<evidence type="ECO:0000313" key="3">
    <source>
        <dbReference type="Proteomes" id="UP001244341"/>
    </source>
</evidence>
<dbReference type="PROSITE" id="PS50082">
    <property type="entry name" value="WD_REPEATS_2"/>
    <property type="match status" value="1"/>
</dbReference>
<dbReference type="Gene3D" id="2.130.10.10">
    <property type="entry name" value="YVTN repeat-like/Quinoprotein amine dehydrogenase"/>
    <property type="match status" value="1"/>
</dbReference>
<protein>
    <recommendedName>
        <fullName evidence="4">Neurobeachin beta-propeller domain-containing protein</fullName>
    </recommendedName>
</protein>
<dbReference type="InterPro" id="IPR001680">
    <property type="entry name" value="WD40_rpt"/>
</dbReference>
<dbReference type="InterPro" id="IPR036322">
    <property type="entry name" value="WD40_repeat_dom_sf"/>
</dbReference>
<reference evidence="2 3" key="1">
    <citation type="submission" date="2023-05" db="EMBL/GenBank/DDBJ databases">
        <title>A 100% complete, gapless, phased diploid assembly of the Scenedesmus obliquus UTEX 3031 genome.</title>
        <authorList>
            <person name="Biondi T.C."/>
            <person name="Hanschen E.R."/>
            <person name="Kwon T."/>
            <person name="Eng W."/>
            <person name="Kruse C.P.S."/>
            <person name="Koehler S.I."/>
            <person name="Kunde Y."/>
            <person name="Gleasner C.D."/>
            <person name="You Mak K.T."/>
            <person name="Polle J."/>
            <person name="Hovde B.T."/>
            <person name="Starkenburg S.R."/>
        </authorList>
    </citation>
    <scope>NUCLEOTIDE SEQUENCE [LARGE SCALE GENOMIC DNA]</scope>
    <source>
        <strain evidence="2 3">DOE0152z</strain>
    </source>
</reference>
<organism evidence="2 3">
    <name type="scientific">Tetradesmus obliquus</name>
    <name type="common">Green alga</name>
    <name type="synonym">Acutodesmus obliquus</name>
    <dbReference type="NCBI Taxonomy" id="3088"/>
    <lineage>
        <taxon>Eukaryota</taxon>
        <taxon>Viridiplantae</taxon>
        <taxon>Chlorophyta</taxon>
        <taxon>core chlorophytes</taxon>
        <taxon>Chlorophyceae</taxon>
        <taxon>CS clade</taxon>
        <taxon>Sphaeropleales</taxon>
        <taxon>Scenedesmaceae</taxon>
        <taxon>Tetradesmus</taxon>
    </lineage>
</organism>
<accession>A0ABY8UNZ6</accession>
<dbReference type="EMBL" id="CP126220">
    <property type="protein sequence ID" value="WIA21348.1"/>
    <property type="molecule type" value="Genomic_DNA"/>
</dbReference>
<gene>
    <name evidence="2" type="ORF">OEZ85_000573</name>
</gene>
<proteinExistence type="predicted"/>
<feature type="repeat" description="WD" evidence="1">
    <location>
        <begin position="28"/>
        <end position="67"/>
    </location>
</feature>
<evidence type="ECO:0008006" key="4">
    <source>
        <dbReference type="Google" id="ProtNLM"/>
    </source>
</evidence>
<dbReference type="SUPFAM" id="SSF50978">
    <property type="entry name" value="WD40 repeat-like"/>
    <property type="match status" value="1"/>
</dbReference>
<evidence type="ECO:0000256" key="1">
    <source>
        <dbReference type="PROSITE-ProRule" id="PRU00221"/>
    </source>
</evidence>